<dbReference type="PANTHER" id="PTHR22746">
    <property type="entry name" value="RAB6A-GEF COMPLEX PARTNER PROTEIN 1"/>
    <property type="match status" value="1"/>
</dbReference>
<dbReference type="Proteomes" id="UP000007875">
    <property type="component" value="Unassembled WGS sequence"/>
</dbReference>
<dbReference type="Ensembl" id="ENSCSAVT00000000475.1">
    <property type="protein sequence ID" value="ENSCSAVP00000000470.1"/>
    <property type="gene ID" value="ENSCSAVG00000000271.1"/>
</dbReference>
<dbReference type="GO" id="GO:0006886">
    <property type="term" value="P:intracellular protein transport"/>
    <property type="evidence" value="ECO:0007669"/>
    <property type="project" value="InterPro"/>
</dbReference>
<sequence>KPSTQTSEGYVLLYQLEQDVRGDEGLHLYEYQQTKTNQGDSNEVIPALRLSLKANFSYKVKITSLTCVHDEILVALRDGRLELIPWERSDVERKSIGIWEIPFSVDLHIADQHSGCNLKSHDVYALDVVHSPFLDGFAVVLSDGRAALVTITQPEDSSKDCSALGWETRGVWAPELNNATCIAVNNKYRLLAFGTQMGTCLVYAIDNVTGCLQLSHTVALSATHYPNTCKSVGSVLKIDWSPDGSAMALSWSRGGMSVWSVFGACLVCSLASDRAYAADGSLNAQGIFKSMCWGVEGYHLWMISEQPPPGVSNGHVEKKSARRKLVPEEDEDHLHMELGQLLQLHFVKSALAMNPCMSNHCHVLIHGEDRMFLSVGERAERTIGSPTLHTSPTKKQFSPAGKTPSLSPRRSNKQWTIIQFPINYLPSNWPIRFAAVDETGCCVAIAGNYGLAHYTIVSRKWKVFGNVMQERDMVVTGGLTWWKDYIVVACYSFSDSQDEIRIYPRVTNLDNAFACVKKIKSQILLVNIFQDLLILFTYDCRIIIYLISHDTKLHRPMVSLRHLQEVSMARYVHYPTMVASVTLTALHMETAMRRSSTSLMTSRGGRETEGLIVNVAGRLLLLQRSLDDDETAETELDNRRPMRFNPPVVLATCVESIWTTEHKNRDKVHLTDALWLSCGSGGVQVWLPLFPPRQSRHNSADSHRGFELLTARRIMLTFSLDSCYPLAVLFNEAVLLGVTSETFQYSSYDGKKSKHTKQKSNFAFSTVERTCEIYLHRILRQLLRRNLGYDALQLATTCKSLTCFPHVLELMLHEVLEEEATASEPIPDPLLPTVVKFLEEFPEYLQTVVHCARKTEIALWEYLFNSVGSPRELFEECLATEQLTTAASYLIILQNLEQLSVARQDATKLFDQALQKRMWRLANDIARFLRAIGKWRDPTRKSMLSRQYSMAASYFDKGLKDGGGFKKRAVSTRSAPTTPAVGVVFEDRFSGDKEPQSKEHAAAECAEHYFIDVILARQARKMLSEHRLHDLGTFAAHVDFQLVPWLRKERSRAASVDNPVKCFQLLHEDFNWPYP</sequence>
<dbReference type="InterPro" id="IPR009771">
    <property type="entry name" value="RIC1_C"/>
</dbReference>
<feature type="compositionally biased region" description="Polar residues" evidence="4">
    <location>
        <begin position="384"/>
        <end position="396"/>
    </location>
</feature>
<dbReference type="InterPro" id="IPR040096">
    <property type="entry name" value="Ric1"/>
</dbReference>
<dbReference type="InterPro" id="IPR015943">
    <property type="entry name" value="WD40/YVTN_repeat-like_dom_sf"/>
</dbReference>
<keyword evidence="7" id="KW-1185">Reference proteome</keyword>
<dbReference type="InParanoid" id="H2Y572"/>
<dbReference type="GeneTree" id="ENSGT00390000002955"/>
<dbReference type="Pfam" id="PF07064">
    <property type="entry name" value="RIC1"/>
    <property type="match status" value="1"/>
</dbReference>
<dbReference type="AlphaFoldDB" id="H2Y572"/>
<reference evidence="7" key="1">
    <citation type="submission" date="2003-08" db="EMBL/GenBank/DDBJ databases">
        <authorList>
            <person name="Birren B."/>
            <person name="Nusbaum C."/>
            <person name="Abebe A."/>
            <person name="Abouelleil A."/>
            <person name="Adekoya E."/>
            <person name="Ait-zahra M."/>
            <person name="Allen N."/>
            <person name="Allen T."/>
            <person name="An P."/>
            <person name="Anderson M."/>
            <person name="Anderson S."/>
            <person name="Arachchi H."/>
            <person name="Armbruster J."/>
            <person name="Bachantsang P."/>
            <person name="Baldwin J."/>
            <person name="Barry A."/>
            <person name="Bayul T."/>
            <person name="Blitshsteyn B."/>
            <person name="Bloom T."/>
            <person name="Blye J."/>
            <person name="Boguslavskiy L."/>
            <person name="Borowsky M."/>
            <person name="Boukhgalter B."/>
            <person name="Brunache A."/>
            <person name="Butler J."/>
            <person name="Calixte N."/>
            <person name="Calvo S."/>
            <person name="Camarata J."/>
            <person name="Campo K."/>
            <person name="Chang J."/>
            <person name="Cheshatsang Y."/>
            <person name="Citroen M."/>
            <person name="Collymore A."/>
            <person name="Considine T."/>
            <person name="Cook A."/>
            <person name="Cooke P."/>
            <person name="Corum B."/>
            <person name="Cuomo C."/>
            <person name="David R."/>
            <person name="Dawoe T."/>
            <person name="Degray S."/>
            <person name="Dodge S."/>
            <person name="Dooley K."/>
            <person name="Dorje P."/>
            <person name="Dorjee K."/>
            <person name="Dorris L."/>
            <person name="Duffey N."/>
            <person name="Dupes A."/>
            <person name="Elkins T."/>
            <person name="Engels R."/>
            <person name="Erickson J."/>
            <person name="Farina A."/>
            <person name="Faro S."/>
            <person name="Ferreira P."/>
            <person name="Fischer H."/>
            <person name="Fitzgerald M."/>
            <person name="Foley K."/>
            <person name="Gage D."/>
            <person name="Galagan J."/>
            <person name="Gearin G."/>
            <person name="Gnerre S."/>
            <person name="Gnirke A."/>
            <person name="Goyette A."/>
            <person name="Graham J."/>
            <person name="Grandbois E."/>
            <person name="Gyaltsen K."/>
            <person name="Hafez N."/>
            <person name="Hagopian D."/>
            <person name="Hagos B."/>
            <person name="Hall J."/>
            <person name="Hatcher B."/>
            <person name="Heller A."/>
            <person name="Higgins H."/>
            <person name="Honan T."/>
            <person name="Horn A."/>
            <person name="Houde N."/>
            <person name="Hughes L."/>
            <person name="Hulme W."/>
            <person name="Husby E."/>
            <person name="Iliev I."/>
            <person name="Jaffe D."/>
            <person name="Jones C."/>
            <person name="Kamal M."/>
            <person name="Kamat A."/>
            <person name="Kamvysselis M."/>
            <person name="Karlsson E."/>
            <person name="Kells C."/>
            <person name="Kieu A."/>
            <person name="Kisner P."/>
            <person name="Kodira C."/>
            <person name="Kulbokas E."/>
            <person name="Labutti K."/>
            <person name="Lama D."/>
            <person name="Landers T."/>
            <person name="Leger J."/>
            <person name="Levine S."/>
            <person name="Lewis D."/>
            <person name="Lewis T."/>
            <person name="Lindblad-toh K."/>
            <person name="Liu X."/>
            <person name="Lokyitsang T."/>
            <person name="Lokyitsang Y."/>
            <person name="Lucien O."/>
            <person name="Lui A."/>
            <person name="Ma L.J."/>
            <person name="Mabbitt R."/>
            <person name="Macdonald J."/>
            <person name="Maclean C."/>
            <person name="Major J."/>
            <person name="Manning J."/>
            <person name="Marabella R."/>
            <person name="Maru K."/>
            <person name="Matthews C."/>
            <person name="Mauceli E."/>
            <person name="Mccarthy M."/>
            <person name="Mcdonough S."/>
            <person name="Mcghee T."/>
            <person name="Meldrim J."/>
            <person name="Meneus L."/>
            <person name="Mesirov J."/>
            <person name="Mihalev A."/>
            <person name="Mihova T."/>
            <person name="Mikkelsen T."/>
            <person name="Mlenga V."/>
            <person name="Moru K."/>
            <person name="Mozes J."/>
            <person name="Mulrain L."/>
            <person name="Munson G."/>
            <person name="Naylor J."/>
            <person name="Newes C."/>
            <person name="Nguyen C."/>
            <person name="Nguyen N."/>
            <person name="Nguyen T."/>
            <person name="Nicol R."/>
            <person name="Nielsen C."/>
            <person name="Nizzari M."/>
            <person name="Norbu C."/>
            <person name="Norbu N."/>
            <person name="O'donnell P."/>
            <person name="Okoawo O."/>
            <person name="O'leary S."/>
            <person name="Omotosho B."/>
            <person name="O'neill K."/>
            <person name="Osman S."/>
            <person name="Parker S."/>
            <person name="Perrin D."/>
            <person name="Phunkhang P."/>
            <person name="Piqani B."/>
            <person name="Purcell S."/>
            <person name="Rachupka T."/>
            <person name="Ramasamy U."/>
            <person name="Rameau R."/>
            <person name="Ray V."/>
            <person name="Raymond C."/>
            <person name="Retta R."/>
            <person name="Richardson S."/>
            <person name="Rise C."/>
            <person name="Rodriguez J."/>
            <person name="Rogers J."/>
            <person name="Rogov P."/>
            <person name="Rutman M."/>
            <person name="Schupbach R."/>
            <person name="Seaman C."/>
            <person name="Settipalli S."/>
            <person name="Sharpe T."/>
            <person name="Sheridan J."/>
            <person name="Sherpa N."/>
            <person name="Shi J."/>
            <person name="Smirnov S."/>
            <person name="Smith C."/>
            <person name="Sougnez C."/>
            <person name="Spencer B."/>
            <person name="Stalker J."/>
            <person name="Stange-thomann N."/>
            <person name="Stavropoulos S."/>
            <person name="Stetson K."/>
            <person name="Stone C."/>
            <person name="Stone S."/>
            <person name="Stubbs M."/>
            <person name="Talamas J."/>
            <person name="Tchuinga P."/>
            <person name="Tenzing P."/>
            <person name="Tesfaye S."/>
            <person name="Theodore J."/>
            <person name="Thoulutsang Y."/>
            <person name="Topham K."/>
            <person name="Towey S."/>
            <person name="Tsamla T."/>
            <person name="Tsomo N."/>
            <person name="Vallee D."/>
            <person name="Vassiliev H."/>
            <person name="Venkataraman V."/>
            <person name="Vinson J."/>
            <person name="Vo A."/>
            <person name="Wade C."/>
            <person name="Wang S."/>
            <person name="Wangchuk T."/>
            <person name="Wangdi T."/>
            <person name="Whittaker C."/>
            <person name="Wilkinson J."/>
            <person name="Wu Y."/>
            <person name="Wyman D."/>
            <person name="Yadav S."/>
            <person name="Yang S."/>
            <person name="Yang X."/>
            <person name="Yeager S."/>
            <person name="Yee E."/>
            <person name="Young G."/>
            <person name="Zainoun J."/>
            <person name="Zembeck L."/>
            <person name="Zimmer A."/>
            <person name="Zody M."/>
            <person name="Lander E."/>
        </authorList>
    </citation>
    <scope>NUCLEOTIDE SEQUENCE [LARGE SCALE GENOMIC DNA]</scope>
</reference>
<dbReference type="InterPro" id="IPR036322">
    <property type="entry name" value="WD40_repeat_dom_sf"/>
</dbReference>
<dbReference type="GO" id="GO:0034066">
    <property type="term" value="C:Ric1-Rgp1 guanyl-nucleotide exchange factor complex"/>
    <property type="evidence" value="ECO:0007669"/>
    <property type="project" value="InterPro"/>
</dbReference>
<dbReference type="OMA" id="NCLAVGW"/>
<accession>H2Y572</accession>
<dbReference type="GO" id="GO:0005829">
    <property type="term" value="C:cytosol"/>
    <property type="evidence" value="ECO:0007669"/>
    <property type="project" value="TreeGrafter"/>
</dbReference>
<dbReference type="SUPFAM" id="SSF50978">
    <property type="entry name" value="WD40 repeat-like"/>
    <property type="match status" value="1"/>
</dbReference>
<dbReference type="GO" id="GO:0042147">
    <property type="term" value="P:retrograde transport, endosome to Golgi"/>
    <property type="evidence" value="ECO:0007669"/>
    <property type="project" value="TreeGrafter"/>
</dbReference>
<dbReference type="STRING" id="51511.ENSCSAVP00000000470"/>
<comment type="subcellular location">
    <subcellularLocation>
        <location evidence="1">Membrane</location>
    </subcellularLocation>
</comment>
<feature type="region of interest" description="Disordered" evidence="4">
    <location>
        <begin position="383"/>
        <end position="410"/>
    </location>
</feature>
<reference evidence="6" key="3">
    <citation type="submission" date="2025-09" db="UniProtKB">
        <authorList>
            <consortium name="Ensembl"/>
        </authorList>
    </citation>
    <scope>IDENTIFICATION</scope>
</reference>
<evidence type="ECO:0000256" key="1">
    <source>
        <dbReference type="ARBA" id="ARBA00004370"/>
    </source>
</evidence>
<evidence type="ECO:0000259" key="5">
    <source>
        <dbReference type="Pfam" id="PF07064"/>
    </source>
</evidence>
<name>H2Y572_CIOSA</name>
<reference evidence="6" key="2">
    <citation type="submission" date="2025-08" db="UniProtKB">
        <authorList>
            <consortium name="Ensembl"/>
        </authorList>
    </citation>
    <scope>IDENTIFICATION</scope>
</reference>
<evidence type="ECO:0000256" key="4">
    <source>
        <dbReference type="SAM" id="MobiDB-lite"/>
    </source>
</evidence>
<evidence type="ECO:0000256" key="2">
    <source>
        <dbReference type="ARBA" id="ARBA00023136"/>
    </source>
</evidence>
<evidence type="ECO:0000313" key="6">
    <source>
        <dbReference type="Ensembl" id="ENSCSAVP00000000470.1"/>
    </source>
</evidence>
<evidence type="ECO:0000256" key="3">
    <source>
        <dbReference type="ARBA" id="ARBA00029879"/>
    </source>
</evidence>
<evidence type="ECO:0000313" key="7">
    <source>
        <dbReference type="Proteomes" id="UP000007875"/>
    </source>
</evidence>
<feature type="domain" description="RIC1 C-terminal alpha solenoid region" evidence="5">
    <location>
        <begin position="776"/>
        <end position="944"/>
    </location>
</feature>
<dbReference type="GO" id="GO:0000139">
    <property type="term" value="C:Golgi membrane"/>
    <property type="evidence" value="ECO:0007669"/>
    <property type="project" value="TreeGrafter"/>
</dbReference>
<organism evidence="6 7">
    <name type="scientific">Ciona savignyi</name>
    <name type="common">Pacific transparent sea squirt</name>
    <dbReference type="NCBI Taxonomy" id="51511"/>
    <lineage>
        <taxon>Eukaryota</taxon>
        <taxon>Metazoa</taxon>
        <taxon>Chordata</taxon>
        <taxon>Tunicata</taxon>
        <taxon>Ascidiacea</taxon>
        <taxon>Phlebobranchia</taxon>
        <taxon>Cionidae</taxon>
        <taxon>Ciona</taxon>
    </lineage>
</organism>
<protein>
    <recommendedName>
        <fullName evidence="3">Protein RIC1 homolog</fullName>
    </recommendedName>
</protein>
<dbReference type="Gene3D" id="2.130.10.10">
    <property type="entry name" value="YVTN repeat-like/Quinoprotein amine dehydrogenase"/>
    <property type="match status" value="1"/>
</dbReference>
<proteinExistence type="predicted"/>
<keyword evidence="2" id="KW-0472">Membrane</keyword>
<dbReference type="eggNOG" id="KOG2006">
    <property type="taxonomic scope" value="Eukaryota"/>
</dbReference>
<dbReference type="HOGENOM" id="CLU_002060_1_0_1"/>
<dbReference type="PANTHER" id="PTHR22746:SF10">
    <property type="entry name" value="GUANINE NUCLEOTIDE EXCHANGE FACTOR SUBUNIT RIC1"/>
    <property type="match status" value="1"/>
</dbReference>
<dbReference type="Pfam" id="PF25440">
    <property type="entry name" value="Beta-prop_RIC1_2nd"/>
    <property type="match status" value="1"/>
</dbReference>